<organism evidence="3 5">
    <name type="scientific">Phytophthora fragariae</name>
    <dbReference type="NCBI Taxonomy" id="53985"/>
    <lineage>
        <taxon>Eukaryota</taxon>
        <taxon>Sar</taxon>
        <taxon>Stramenopiles</taxon>
        <taxon>Oomycota</taxon>
        <taxon>Peronosporomycetes</taxon>
        <taxon>Peronosporales</taxon>
        <taxon>Peronosporaceae</taxon>
        <taxon>Phytophthora</taxon>
    </lineage>
</organism>
<evidence type="ECO:0000313" key="1">
    <source>
        <dbReference type="EMBL" id="KAE9269214.1"/>
    </source>
</evidence>
<dbReference type="EMBL" id="QXFY01004694">
    <property type="protein sequence ID" value="KAE9275891.1"/>
    <property type="molecule type" value="Genomic_DNA"/>
</dbReference>
<evidence type="ECO:0000313" key="6">
    <source>
        <dbReference type="Proteomes" id="UP000486351"/>
    </source>
</evidence>
<evidence type="ECO:0000313" key="2">
    <source>
        <dbReference type="EMBL" id="KAE9275891.1"/>
    </source>
</evidence>
<dbReference type="EMBL" id="QXGE01000723">
    <property type="protein sequence ID" value="KAE9305052.1"/>
    <property type="molecule type" value="Genomic_DNA"/>
</dbReference>
<evidence type="ECO:0000313" key="4">
    <source>
        <dbReference type="EMBL" id="KAE9313276.1"/>
    </source>
</evidence>
<dbReference type="EMBL" id="QXFY01001620">
    <property type="protein sequence ID" value="KAE9313276.1"/>
    <property type="molecule type" value="Genomic_DNA"/>
</dbReference>
<name>A0A6A4DEY0_9STRA</name>
<dbReference type="Proteomes" id="UP000437068">
    <property type="component" value="Unassembled WGS sequence"/>
</dbReference>
<evidence type="ECO:0000313" key="5">
    <source>
        <dbReference type="Proteomes" id="UP000437068"/>
    </source>
</evidence>
<proteinExistence type="predicted"/>
<protein>
    <submittedName>
        <fullName evidence="3">Uncharacterized protein</fullName>
    </submittedName>
</protein>
<dbReference type="Proteomes" id="UP000486351">
    <property type="component" value="Unassembled WGS sequence"/>
</dbReference>
<gene>
    <name evidence="3" type="ORF">PF001_g12766</name>
    <name evidence="1" type="ORF">PF001_g29325</name>
    <name evidence="4" type="ORF">PF008_g19773</name>
    <name evidence="2" type="ORF">PF008_g29229</name>
</gene>
<accession>A0A6A4DEY0</accession>
<reference evidence="3 5" key="1">
    <citation type="submission" date="2018-08" db="EMBL/GenBank/DDBJ databases">
        <title>Genomic investigation of the strawberry pathogen Phytophthora fragariae indicates pathogenicity is determined by transcriptional variation in three key races.</title>
        <authorList>
            <person name="Adams T.M."/>
            <person name="Armitage A.D."/>
            <person name="Sobczyk M.K."/>
            <person name="Bates H.J."/>
            <person name="Dunwell J.M."/>
            <person name="Nellist C.F."/>
            <person name="Harrison R.J."/>
        </authorList>
    </citation>
    <scope>NUCLEOTIDE SEQUENCE [LARGE SCALE GENOMIC DNA]</scope>
    <source>
        <strain evidence="3 5">A4</strain>
        <strain evidence="2 6">NOV-77</strain>
    </source>
</reference>
<dbReference type="EMBL" id="QXGE01004868">
    <property type="protein sequence ID" value="KAE9269214.1"/>
    <property type="molecule type" value="Genomic_DNA"/>
</dbReference>
<evidence type="ECO:0000313" key="3">
    <source>
        <dbReference type="EMBL" id="KAE9305052.1"/>
    </source>
</evidence>
<comment type="caution">
    <text evidence="3">The sequence shown here is derived from an EMBL/GenBank/DDBJ whole genome shotgun (WGS) entry which is preliminary data.</text>
</comment>
<dbReference type="AlphaFoldDB" id="A0A6A4DEY0"/>
<sequence>MGCSCAPGTDAAPCLVSATKTVINIAAPDDLHVYPRSTPSAPDLAAP</sequence>